<dbReference type="InterPro" id="IPR040701">
    <property type="entry name" value="Bact_RF_family2"/>
</dbReference>
<proteinExistence type="predicted"/>
<evidence type="ECO:0000313" key="3">
    <source>
        <dbReference type="Proteomes" id="UP000266615"/>
    </source>
</evidence>
<evidence type="ECO:0000256" key="1">
    <source>
        <dbReference type="SAM" id="MobiDB-lite"/>
    </source>
</evidence>
<reference evidence="2 3" key="1">
    <citation type="submission" date="2018-09" db="EMBL/GenBank/DDBJ databases">
        <title>Nesterenkonia natronophila sp. nov., an alkaliphilic actinobacteriume isolated from a soda lake, and emended description of the genus Nesterenkonia.</title>
        <authorList>
            <person name="Menes R.J."/>
            <person name="Iriarte A."/>
        </authorList>
    </citation>
    <scope>NUCLEOTIDE SEQUENCE [LARGE SCALE GENOMIC DNA]</scope>
    <source>
        <strain evidence="2 3">M8</strain>
    </source>
</reference>
<dbReference type="EMBL" id="QYZP01000002">
    <property type="protein sequence ID" value="RJN31758.1"/>
    <property type="molecule type" value="Genomic_DNA"/>
</dbReference>
<dbReference type="RefSeq" id="WP_119902544.1">
    <property type="nucleotide sequence ID" value="NZ_QYZP01000002.1"/>
</dbReference>
<feature type="region of interest" description="Disordered" evidence="1">
    <location>
        <begin position="148"/>
        <end position="172"/>
    </location>
</feature>
<dbReference type="Proteomes" id="UP000266615">
    <property type="component" value="Unassembled WGS sequence"/>
</dbReference>
<feature type="compositionally biased region" description="Basic and acidic residues" evidence="1">
    <location>
        <begin position="159"/>
        <end position="168"/>
    </location>
</feature>
<keyword evidence="3" id="KW-1185">Reference proteome</keyword>
<accession>A0A3A4F1R8</accession>
<sequence>MKLAAIRSIYEAEAPFATVYLQSQAASPDAEQEVRLRWDALRGQLADAGAHDETLTALDDAVLTEDITAIQTEGRVLVANRTGLLLEEDFDATRDGGDRAILGEPPALGDYVRQRARSVRGLVVLVDKERATLRREVFTSAAVLESGSESAVEGSATESVHKPREGAEHHRRMQQRAEEAAWLNIRDITEKVRKTAEKWAPDAVVVAGEVQGRKMLLDELPVHLQEIAHEVDTGGGISNDSADDGAEQALTEALQSTARQITIDRARAETERFGSARANGLAVEGAENIRRAATLGAVETLLLRYDAEAAEEDTLLREAAAVDASVGLVGSSVSDNAAAILRYEAPVDQMDYQPASS</sequence>
<dbReference type="AlphaFoldDB" id="A0A3A4F1R8"/>
<gene>
    <name evidence="2" type="ORF">D3250_06430</name>
</gene>
<dbReference type="Pfam" id="PF18844">
    <property type="entry name" value="baeRF_family2"/>
    <property type="match status" value="1"/>
</dbReference>
<organism evidence="2 3">
    <name type="scientific">Nesterenkonia natronophila</name>
    <dbReference type="NCBI Taxonomy" id="2174932"/>
    <lineage>
        <taxon>Bacteria</taxon>
        <taxon>Bacillati</taxon>
        <taxon>Actinomycetota</taxon>
        <taxon>Actinomycetes</taxon>
        <taxon>Micrococcales</taxon>
        <taxon>Micrococcaceae</taxon>
        <taxon>Nesterenkonia</taxon>
    </lineage>
</organism>
<comment type="caution">
    <text evidence="2">The sequence shown here is derived from an EMBL/GenBank/DDBJ whole genome shotgun (WGS) entry which is preliminary data.</text>
</comment>
<feature type="compositionally biased region" description="Low complexity" evidence="1">
    <location>
        <begin position="148"/>
        <end position="158"/>
    </location>
</feature>
<name>A0A3A4F1R8_9MICC</name>
<dbReference type="OrthoDB" id="5179393at2"/>
<protein>
    <recommendedName>
        <fullName evidence="4">Peptide chain release factor 1</fullName>
    </recommendedName>
</protein>
<evidence type="ECO:0000313" key="2">
    <source>
        <dbReference type="EMBL" id="RJN31758.1"/>
    </source>
</evidence>
<evidence type="ECO:0008006" key="4">
    <source>
        <dbReference type="Google" id="ProtNLM"/>
    </source>
</evidence>